<sequence length="341" mass="38526">ELKKEGCGADVVSMGELSAALKSGIKPSKIVFSGVGKTEEELLFAIKKKILLINIESESEAILLNKISQKIPKKICVGIRLNPNVNSGNIRKISTGLNDDKFGLTEKNFLNLFKKVNNYKNLTLQCISVHIGSQILKINPFKSTLNVLEKIINKTNFQFKYIDFGGGIGIPYENKNNKFDLRKYSNLVEKFALKHRCKIILEPGRFIIGNAGVLVTKITYIKKTKNKDFIILDAGMNDLIRPALYNARHLIVPSKKNNTNYKKNIEFVGPICETSDKFLNVKKYQHIKEKDFLLILDVGAYGMSLASNYCFRPKPAEILISKSNIKVIRKKEKINKLIMNN</sequence>
<dbReference type="Pfam" id="PF02784">
    <property type="entry name" value="Orn_Arg_deC_N"/>
    <property type="match status" value="1"/>
</dbReference>
<dbReference type="Gene3D" id="3.20.20.10">
    <property type="entry name" value="Alanine racemase"/>
    <property type="match status" value="1"/>
</dbReference>
<evidence type="ECO:0000256" key="1">
    <source>
        <dbReference type="ARBA" id="ARBA00001933"/>
    </source>
</evidence>
<dbReference type="PRINTS" id="PR01181">
    <property type="entry name" value="DAPDCRBXLASE"/>
</dbReference>
<dbReference type="InterPro" id="IPR029066">
    <property type="entry name" value="PLP-binding_barrel"/>
</dbReference>
<feature type="non-terminal residue" evidence="6">
    <location>
        <position position="1"/>
    </location>
</feature>
<dbReference type="InterPro" id="IPR000183">
    <property type="entry name" value="Orn/DAP/Arg_de-COase"/>
</dbReference>
<dbReference type="PRINTS" id="PR01179">
    <property type="entry name" value="ODADCRBXLASE"/>
</dbReference>
<dbReference type="SUPFAM" id="SSF51419">
    <property type="entry name" value="PLP-binding barrel"/>
    <property type="match status" value="1"/>
</dbReference>
<evidence type="ECO:0000256" key="3">
    <source>
        <dbReference type="ARBA" id="ARBA00022898"/>
    </source>
</evidence>
<dbReference type="Gene3D" id="2.40.37.10">
    <property type="entry name" value="Lyase, Ornithine Decarboxylase, Chain A, domain 1"/>
    <property type="match status" value="1"/>
</dbReference>
<dbReference type="GO" id="GO:0008836">
    <property type="term" value="F:diaminopimelate decarboxylase activity"/>
    <property type="evidence" value="ECO:0007669"/>
    <property type="project" value="InterPro"/>
</dbReference>
<dbReference type="InterPro" id="IPR009006">
    <property type="entry name" value="Ala_racemase/Decarboxylase_C"/>
</dbReference>
<evidence type="ECO:0000256" key="4">
    <source>
        <dbReference type="ARBA" id="ARBA00023239"/>
    </source>
</evidence>
<dbReference type="PANTHER" id="PTHR43727">
    <property type="entry name" value="DIAMINOPIMELATE DECARBOXYLASE"/>
    <property type="match status" value="1"/>
</dbReference>
<evidence type="ECO:0000313" key="6">
    <source>
        <dbReference type="EMBL" id="SVC49500.1"/>
    </source>
</evidence>
<evidence type="ECO:0000256" key="2">
    <source>
        <dbReference type="ARBA" id="ARBA00022793"/>
    </source>
</evidence>
<name>A0A382MLK2_9ZZZZ</name>
<keyword evidence="3" id="KW-0663">Pyridoxal phosphate</keyword>
<dbReference type="InterPro" id="IPR002986">
    <property type="entry name" value="DAP_deCOOHase_LysA"/>
</dbReference>
<dbReference type="PANTHER" id="PTHR43727:SF2">
    <property type="entry name" value="GROUP IV DECARBOXYLASE"/>
    <property type="match status" value="1"/>
</dbReference>
<proteinExistence type="predicted"/>
<keyword evidence="2" id="KW-0210">Decarboxylase</keyword>
<dbReference type="NCBIfam" id="TIGR01048">
    <property type="entry name" value="lysA"/>
    <property type="match status" value="1"/>
</dbReference>
<protein>
    <recommendedName>
        <fullName evidence="5">Orn/DAP/Arg decarboxylase 2 N-terminal domain-containing protein</fullName>
    </recommendedName>
</protein>
<keyword evidence="4" id="KW-0456">Lyase</keyword>
<accession>A0A382MLK2</accession>
<evidence type="ECO:0000259" key="5">
    <source>
        <dbReference type="Pfam" id="PF02784"/>
    </source>
</evidence>
<feature type="domain" description="Orn/DAP/Arg decarboxylase 2 N-terminal" evidence="5">
    <location>
        <begin position="2"/>
        <end position="208"/>
    </location>
</feature>
<dbReference type="AlphaFoldDB" id="A0A382MLK2"/>
<organism evidence="6">
    <name type="scientific">marine metagenome</name>
    <dbReference type="NCBI Taxonomy" id="408172"/>
    <lineage>
        <taxon>unclassified sequences</taxon>
        <taxon>metagenomes</taxon>
        <taxon>ecological metagenomes</taxon>
    </lineage>
</organism>
<reference evidence="6" key="1">
    <citation type="submission" date="2018-05" db="EMBL/GenBank/DDBJ databases">
        <authorList>
            <person name="Lanie J.A."/>
            <person name="Ng W.-L."/>
            <person name="Kazmierczak K.M."/>
            <person name="Andrzejewski T.M."/>
            <person name="Davidsen T.M."/>
            <person name="Wayne K.J."/>
            <person name="Tettelin H."/>
            <person name="Glass J.I."/>
            <person name="Rusch D."/>
            <person name="Podicherti R."/>
            <person name="Tsui H.-C.T."/>
            <person name="Winkler M.E."/>
        </authorList>
    </citation>
    <scope>NUCLEOTIDE SEQUENCE</scope>
</reference>
<dbReference type="CDD" id="cd06828">
    <property type="entry name" value="PLPDE_III_DapDC"/>
    <property type="match status" value="1"/>
</dbReference>
<dbReference type="GO" id="GO:0009089">
    <property type="term" value="P:lysine biosynthetic process via diaminopimelate"/>
    <property type="evidence" value="ECO:0007669"/>
    <property type="project" value="InterPro"/>
</dbReference>
<dbReference type="SUPFAM" id="SSF50621">
    <property type="entry name" value="Alanine racemase C-terminal domain-like"/>
    <property type="match status" value="1"/>
</dbReference>
<gene>
    <name evidence="6" type="ORF">METZ01_LOCUS302354</name>
</gene>
<dbReference type="EMBL" id="UINC01094340">
    <property type="protein sequence ID" value="SVC49500.1"/>
    <property type="molecule type" value="Genomic_DNA"/>
</dbReference>
<comment type="cofactor">
    <cofactor evidence="1">
        <name>pyridoxal 5'-phosphate</name>
        <dbReference type="ChEBI" id="CHEBI:597326"/>
    </cofactor>
</comment>
<dbReference type="InterPro" id="IPR022644">
    <property type="entry name" value="De-COase2_N"/>
</dbReference>
<dbReference type="FunFam" id="3.20.20.10:FF:000003">
    <property type="entry name" value="Diaminopimelate decarboxylase"/>
    <property type="match status" value="1"/>
</dbReference>